<dbReference type="EMBL" id="GEDG01038217">
    <property type="protein sequence ID" value="JAP07701.1"/>
    <property type="molecule type" value="Transcribed_RNA"/>
</dbReference>
<accession>A0A0V0GHM3</accession>
<evidence type="ECO:0000313" key="1">
    <source>
        <dbReference type="EMBL" id="JAP07701.1"/>
    </source>
</evidence>
<sequence length="61" mass="7293">RIVRSQLVKRRNLELKFCSLKPFYFSAPIDIVGICREAPQNNFFFLKISTYPFSVISLYMW</sequence>
<protein>
    <submittedName>
        <fullName evidence="1">Putative ovule protein</fullName>
    </submittedName>
</protein>
<reference evidence="1" key="1">
    <citation type="submission" date="2015-12" db="EMBL/GenBank/DDBJ databases">
        <title>Gene expression during late stages of embryo sac development: a critical building block for successful pollen-pistil interactions.</title>
        <authorList>
            <person name="Liu Y."/>
            <person name="Joly V."/>
            <person name="Sabar M."/>
            <person name="Matton D.P."/>
        </authorList>
    </citation>
    <scope>NUCLEOTIDE SEQUENCE</scope>
</reference>
<organism evidence="1">
    <name type="scientific">Solanum chacoense</name>
    <name type="common">Chaco potato</name>
    <dbReference type="NCBI Taxonomy" id="4108"/>
    <lineage>
        <taxon>Eukaryota</taxon>
        <taxon>Viridiplantae</taxon>
        <taxon>Streptophyta</taxon>
        <taxon>Embryophyta</taxon>
        <taxon>Tracheophyta</taxon>
        <taxon>Spermatophyta</taxon>
        <taxon>Magnoliopsida</taxon>
        <taxon>eudicotyledons</taxon>
        <taxon>Gunneridae</taxon>
        <taxon>Pentapetalae</taxon>
        <taxon>asterids</taxon>
        <taxon>lamiids</taxon>
        <taxon>Solanales</taxon>
        <taxon>Solanaceae</taxon>
        <taxon>Solanoideae</taxon>
        <taxon>Solaneae</taxon>
        <taxon>Solanum</taxon>
    </lineage>
</organism>
<proteinExistence type="predicted"/>
<dbReference type="AlphaFoldDB" id="A0A0V0GHM3"/>
<feature type="non-terminal residue" evidence="1">
    <location>
        <position position="1"/>
    </location>
</feature>
<name>A0A0V0GHM3_SOLCH</name>